<organism evidence="1 2">
    <name type="scientific">Triparma laevis f. longispina</name>
    <dbReference type="NCBI Taxonomy" id="1714387"/>
    <lineage>
        <taxon>Eukaryota</taxon>
        <taxon>Sar</taxon>
        <taxon>Stramenopiles</taxon>
        <taxon>Ochrophyta</taxon>
        <taxon>Bolidophyceae</taxon>
        <taxon>Parmales</taxon>
        <taxon>Triparmaceae</taxon>
        <taxon>Triparma</taxon>
    </lineage>
</organism>
<dbReference type="Gene3D" id="3.40.630.30">
    <property type="match status" value="1"/>
</dbReference>
<dbReference type="InterPro" id="IPR016181">
    <property type="entry name" value="Acyl_CoA_acyltransferase"/>
</dbReference>
<dbReference type="SUPFAM" id="SSF55729">
    <property type="entry name" value="Acyl-CoA N-acyltransferases (Nat)"/>
    <property type="match status" value="1"/>
</dbReference>
<dbReference type="EMBL" id="BRXW01000231">
    <property type="protein sequence ID" value="GMI15448.1"/>
    <property type="molecule type" value="Genomic_DNA"/>
</dbReference>
<evidence type="ECO:0000313" key="2">
    <source>
        <dbReference type="Proteomes" id="UP001165122"/>
    </source>
</evidence>
<comment type="caution">
    <text evidence="1">The sequence shown here is derived from an EMBL/GenBank/DDBJ whole genome shotgun (WGS) entry which is preliminary data.</text>
</comment>
<sequence length="322" mass="36651">MLNDDGGEEREPELNLDTREINAALIKRLEEFVSGDAGESSKEESEEEGETIDFKSIKVAELRAECSIKQLSSAEDFNYVKKVVNSSVWKPPEDHPNKMNFQYFEKVLESGRRGDSGVMILVGIIGVDVVSIVASTMEGRGRENCSIKLLWTKFSYRCRGHATSMIELHTLEHKKNHDQRDIQIQSGMNPKTQSSSLYEKLGFERFQGNRYVISVAKLELFWRGEEKMEEEMDSDEKEGMVITERRRFARCSKPGGFKFGNGDLKAAVREWYCEDSSAAEDKYGPISGWDVSVVMDIECLFSDYSGHLTDEATRRFNADISR</sequence>
<evidence type="ECO:0008006" key="3">
    <source>
        <dbReference type="Google" id="ProtNLM"/>
    </source>
</evidence>
<dbReference type="AlphaFoldDB" id="A0A9W7FNK9"/>
<dbReference type="Proteomes" id="UP001165122">
    <property type="component" value="Unassembled WGS sequence"/>
</dbReference>
<name>A0A9W7FNK9_9STRA</name>
<gene>
    <name evidence="1" type="ORF">TrLO_g6590</name>
</gene>
<proteinExistence type="predicted"/>
<evidence type="ECO:0000313" key="1">
    <source>
        <dbReference type="EMBL" id="GMI15448.1"/>
    </source>
</evidence>
<protein>
    <recommendedName>
        <fullName evidence="3">N-acetyltransferase domain-containing protein</fullName>
    </recommendedName>
</protein>
<accession>A0A9W7FNK9</accession>
<reference evidence="2" key="1">
    <citation type="journal article" date="2023" name="Commun. Biol.">
        <title>Genome analysis of Parmales, the sister group of diatoms, reveals the evolutionary specialization of diatoms from phago-mixotrophs to photoautotrophs.</title>
        <authorList>
            <person name="Ban H."/>
            <person name="Sato S."/>
            <person name="Yoshikawa S."/>
            <person name="Yamada K."/>
            <person name="Nakamura Y."/>
            <person name="Ichinomiya M."/>
            <person name="Sato N."/>
            <person name="Blanc-Mathieu R."/>
            <person name="Endo H."/>
            <person name="Kuwata A."/>
            <person name="Ogata H."/>
        </authorList>
    </citation>
    <scope>NUCLEOTIDE SEQUENCE [LARGE SCALE GENOMIC DNA]</scope>
    <source>
        <strain evidence="2">NIES 3700</strain>
    </source>
</reference>
<keyword evidence="2" id="KW-1185">Reference proteome</keyword>